<name>A0A1A9ZZC8_GLOPL</name>
<evidence type="ECO:0000313" key="1">
    <source>
        <dbReference type="EnsemblMetazoa" id="GPAI029623-PA"/>
    </source>
</evidence>
<accession>A0A1A9ZZC8</accession>
<protein>
    <submittedName>
        <fullName evidence="1">Uncharacterized protein</fullName>
    </submittedName>
</protein>
<proteinExistence type="predicted"/>
<evidence type="ECO:0000313" key="2">
    <source>
        <dbReference type="Proteomes" id="UP000092445"/>
    </source>
</evidence>
<dbReference type="VEuPathDB" id="VectorBase:GPAI029623"/>
<reference evidence="1" key="2">
    <citation type="submission" date="2020-05" db="UniProtKB">
        <authorList>
            <consortium name="EnsemblMetazoa"/>
        </authorList>
    </citation>
    <scope>IDENTIFICATION</scope>
    <source>
        <strain evidence="1">IAEA</strain>
    </source>
</reference>
<dbReference type="EnsemblMetazoa" id="GPAI029623-RA">
    <property type="protein sequence ID" value="GPAI029623-PA"/>
    <property type="gene ID" value="GPAI029623"/>
</dbReference>
<reference evidence="2" key="1">
    <citation type="submission" date="2014-03" db="EMBL/GenBank/DDBJ databases">
        <authorList>
            <person name="Aksoy S."/>
            <person name="Warren W."/>
            <person name="Wilson R.K."/>
        </authorList>
    </citation>
    <scope>NUCLEOTIDE SEQUENCE [LARGE SCALE GENOMIC DNA]</scope>
    <source>
        <strain evidence="2">IAEA</strain>
    </source>
</reference>
<dbReference type="Proteomes" id="UP000092445">
    <property type="component" value="Unassembled WGS sequence"/>
</dbReference>
<keyword evidence="2" id="KW-1185">Reference proteome</keyword>
<dbReference type="AlphaFoldDB" id="A0A1A9ZZC8"/>
<organism evidence="1 2">
    <name type="scientific">Glossina pallidipes</name>
    <name type="common">Tsetse fly</name>
    <dbReference type="NCBI Taxonomy" id="7398"/>
    <lineage>
        <taxon>Eukaryota</taxon>
        <taxon>Metazoa</taxon>
        <taxon>Ecdysozoa</taxon>
        <taxon>Arthropoda</taxon>
        <taxon>Hexapoda</taxon>
        <taxon>Insecta</taxon>
        <taxon>Pterygota</taxon>
        <taxon>Neoptera</taxon>
        <taxon>Endopterygota</taxon>
        <taxon>Diptera</taxon>
        <taxon>Brachycera</taxon>
        <taxon>Muscomorpha</taxon>
        <taxon>Hippoboscoidea</taxon>
        <taxon>Glossinidae</taxon>
        <taxon>Glossina</taxon>
    </lineage>
</organism>
<sequence>MSLRIHFQILKTHFDLLIAFFAPQRGVHFENELLTEYLMKRKCFIKLKQSHQRQMQNLEIQAAKYTEQHHSWPRMDNYCLSVSRGMSELVLTHPTNVSLSLKFDQKMADLTAAKLYATKSFPDNLDQNSYPMDSQFSSATHQNKHLAQRYLREKKRKNLARAQQREKNSSGFDALWKNRDLARKYEGRSRAELVLIANGMENEALLQRQRM</sequence>